<dbReference type="Gene3D" id="3.30.310.70">
    <property type="entry name" value="TT1751-like domain"/>
    <property type="match status" value="1"/>
</dbReference>
<gene>
    <name evidence="2" type="ORF">FH5T_20155</name>
    <name evidence="3" type="ORF">SAMN05444285_11131</name>
</gene>
<dbReference type="AlphaFoldDB" id="X5DJ57"/>
<reference evidence="3 5" key="2">
    <citation type="submission" date="2016-10" db="EMBL/GenBank/DDBJ databases">
        <authorList>
            <person name="de Groot N.N."/>
        </authorList>
    </citation>
    <scope>NUCLEOTIDE SEQUENCE [LARGE SCALE GENOMIC DNA]</scope>
    <source>
        <strain evidence="3 5">DSM 25947</strain>
    </source>
</reference>
<proteinExistence type="predicted"/>
<dbReference type="InterPro" id="IPR035923">
    <property type="entry name" value="TT1751-like_sf"/>
</dbReference>
<dbReference type="OrthoDB" id="9791067at2"/>
<dbReference type="KEGG" id="dori:FH5T_20155"/>
<evidence type="ECO:0000313" key="2">
    <source>
        <dbReference type="EMBL" id="AHW61154.1"/>
    </source>
</evidence>
<evidence type="ECO:0000313" key="5">
    <source>
        <dbReference type="Proteomes" id="UP000181981"/>
    </source>
</evidence>
<sequence length="129" mass="14342">MKYYIETTIETDFDSAVEKVKEELKKEGFGVLTEIDIHNTLKAKLDVDFRPYKILGACNPPNAFEALKAEEHIGLMLPCNVVVQESSEPDKIKVSAIDPVASMMAVDNSAIEPIAHLIKDKLARAIEQL</sequence>
<dbReference type="EMBL" id="FOHT01000011">
    <property type="protein sequence ID" value="SET34907.1"/>
    <property type="molecule type" value="Genomic_DNA"/>
</dbReference>
<evidence type="ECO:0000259" key="1">
    <source>
        <dbReference type="Pfam" id="PF03625"/>
    </source>
</evidence>
<dbReference type="InterPro" id="IPR016796">
    <property type="entry name" value="UCP021774"/>
</dbReference>
<dbReference type="HOGENOM" id="CLU_126998_1_1_10"/>
<dbReference type="EMBL" id="CP007451">
    <property type="protein sequence ID" value="AHW61154.1"/>
    <property type="molecule type" value="Genomic_DNA"/>
</dbReference>
<dbReference type="PANTHER" id="PTHR38342">
    <property type="entry name" value="SLR5037 PROTEIN"/>
    <property type="match status" value="1"/>
</dbReference>
<dbReference type="RefSeq" id="WP_038562499.1">
    <property type="nucleotide sequence ID" value="NZ_FOHT01000011.1"/>
</dbReference>
<accession>X5DJ57</accession>
<reference evidence="2 4" key="1">
    <citation type="submission" date="2014-03" db="EMBL/GenBank/DDBJ databases">
        <title>Complete genome sequence of a deeply braunched marine Bacteroidia bacterium Draconibacterium orientale type strain FH5T.</title>
        <authorList>
            <person name="Li X."/>
            <person name="Wang X."/>
            <person name="Xie Z."/>
            <person name="Du Z."/>
            <person name="Chen G."/>
        </authorList>
    </citation>
    <scope>NUCLEOTIDE SEQUENCE [LARGE SCALE GENOMIC DNA]</scope>
    <source>
        <strain evidence="2 4">FH5</strain>
    </source>
</reference>
<dbReference type="eggNOG" id="COG3439">
    <property type="taxonomic scope" value="Bacteria"/>
</dbReference>
<dbReference type="CDD" id="cd14797">
    <property type="entry name" value="DUF302"/>
    <property type="match status" value="1"/>
</dbReference>
<dbReference type="PIRSF" id="PIRSF021774">
    <property type="entry name" value="UCP021774"/>
    <property type="match status" value="1"/>
</dbReference>
<dbReference type="InterPro" id="IPR005180">
    <property type="entry name" value="DUF302"/>
</dbReference>
<dbReference type="Pfam" id="PF03625">
    <property type="entry name" value="DUF302"/>
    <property type="match status" value="1"/>
</dbReference>
<evidence type="ECO:0000313" key="4">
    <source>
        <dbReference type="Proteomes" id="UP000023772"/>
    </source>
</evidence>
<protein>
    <submittedName>
        <fullName evidence="3">Uncharacterized conserved protein, DUF302 family</fullName>
    </submittedName>
</protein>
<dbReference type="SUPFAM" id="SSF103247">
    <property type="entry name" value="TT1751-like"/>
    <property type="match status" value="1"/>
</dbReference>
<evidence type="ECO:0000313" key="3">
    <source>
        <dbReference type="EMBL" id="SET34907.1"/>
    </source>
</evidence>
<dbReference type="Proteomes" id="UP000181981">
    <property type="component" value="Unassembled WGS sequence"/>
</dbReference>
<keyword evidence="4" id="KW-1185">Reference proteome</keyword>
<name>X5DJ57_9BACT</name>
<organism evidence="3 5">
    <name type="scientific">Draconibacterium orientale</name>
    <dbReference type="NCBI Taxonomy" id="1168034"/>
    <lineage>
        <taxon>Bacteria</taxon>
        <taxon>Pseudomonadati</taxon>
        <taxon>Bacteroidota</taxon>
        <taxon>Bacteroidia</taxon>
        <taxon>Marinilabiliales</taxon>
        <taxon>Prolixibacteraceae</taxon>
        <taxon>Draconibacterium</taxon>
    </lineage>
</organism>
<dbReference type="STRING" id="1168034.FH5T_20155"/>
<feature type="domain" description="DUF302" evidence="1">
    <location>
        <begin position="35"/>
        <end position="99"/>
    </location>
</feature>
<dbReference type="Proteomes" id="UP000023772">
    <property type="component" value="Chromosome"/>
</dbReference>
<dbReference type="PANTHER" id="PTHR38342:SF1">
    <property type="entry name" value="SLR5037 PROTEIN"/>
    <property type="match status" value="1"/>
</dbReference>